<dbReference type="InterPro" id="IPR000835">
    <property type="entry name" value="HTH_MarR-typ"/>
</dbReference>
<evidence type="ECO:0000313" key="6">
    <source>
        <dbReference type="Proteomes" id="UP000198915"/>
    </source>
</evidence>
<dbReference type="EMBL" id="FORT01000018">
    <property type="protein sequence ID" value="SFK70289.1"/>
    <property type="molecule type" value="Genomic_DNA"/>
</dbReference>
<dbReference type="Pfam" id="PF01047">
    <property type="entry name" value="MarR"/>
    <property type="match status" value="1"/>
</dbReference>
<dbReference type="InterPro" id="IPR023187">
    <property type="entry name" value="Tscrpt_reg_MarR-type_CS"/>
</dbReference>
<dbReference type="RefSeq" id="WP_092274779.1">
    <property type="nucleotide sequence ID" value="NZ_BJOE01000033.1"/>
</dbReference>
<dbReference type="AlphaFoldDB" id="A0A1I4BQI0"/>
<evidence type="ECO:0000256" key="3">
    <source>
        <dbReference type="ARBA" id="ARBA00023163"/>
    </source>
</evidence>
<dbReference type="Gene3D" id="1.10.10.10">
    <property type="entry name" value="Winged helix-like DNA-binding domain superfamily/Winged helix DNA-binding domain"/>
    <property type="match status" value="1"/>
</dbReference>
<dbReference type="PRINTS" id="PR00598">
    <property type="entry name" value="HTHMARR"/>
</dbReference>
<feature type="domain" description="HTH marR-type" evidence="4">
    <location>
        <begin position="1"/>
        <end position="136"/>
    </location>
</feature>
<keyword evidence="3" id="KW-0804">Transcription</keyword>
<gene>
    <name evidence="5" type="ORF">SAMN05518846_11816</name>
</gene>
<sequence>MKLDDAVGFLINNTGRSMTRFLTSAFSHMDVTTEQWSVLKGLEEEDRLTIKELSKRVGKDQANVTRISDLLERKGYLVRQPNPEDKRSSLVCLTEAGREITEQLIPIDEHVHEVALRGISKEEIAFLKQLLSKIRENVNAE</sequence>
<dbReference type="PROSITE" id="PS50995">
    <property type="entry name" value="HTH_MARR_2"/>
    <property type="match status" value="1"/>
</dbReference>
<name>A0A1I4BQI0_9BACL</name>
<organism evidence="5 6">
    <name type="scientific">Brevibacillus centrosporus</name>
    <dbReference type="NCBI Taxonomy" id="54910"/>
    <lineage>
        <taxon>Bacteria</taxon>
        <taxon>Bacillati</taxon>
        <taxon>Bacillota</taxon>
        <taxon>Bacilli</taxon>
        <taxon>Bacillales</taxon>
        <taxon>Paenibacillaceae</taxon>
        <taxon>Brevibacillus</taxon>
    </lineage>
</organism>
<reference evidence="6" key="1">
    <citation type="submission" date="2016-10" db="EMBL/GenBank/DDBJ databases">
        <authorList>
            <person name="Varghese N."/>
            <person name="Submissions S."/>
        </authorList>
    </citation>
    <scope>NUCLEOTIDE SEQUENCE [LARGE SCALE GENOMIC DNA]</scope>
    <source>
        <strain evidence="6">OK042</strain>
    </source>
</reference>
<dbReference type="PANTHER" id="PTHR33164:SF64">
    <property type="entry name" value="TRANSCRIPTIONAL REGULATOR SLYA"/>
    <property type="match status" value="1"/>
</dbReference>
<keyword evidence="1" id="KW-0805">Transcription regulation</keyword>
<dbReference type="Proteomes" id="UP000198915">
    <property type="component" value="Unassembled WGS sequence"/>
</dbReference>
<dbReference type="InterPro" id="IPR039422">
    <property type="entry name" value="MarR/SlyA-like"/>
</dbReference>
<protein>
    <submittedName>
        <fullName evidence="5">DNA-binding transcriptional regulator, MarR family</fullName>
    </submittedName>
</protein>
<dbReference type="GO" id="GO:0006950">
    <property type="term" value="P:response to stress"/>
    <property type="evidence" value="ECO:0007669"/>
    <property type="project" value="TreeGrafter"/>
</dbReference>
<dbReference type="PANTHER" id="PTHR33164">
    <property type="entry name" value="TRANSCRIPTIONAL REGULATOR, MARR FAMILY"/>
    <property type="match status" value="1"/>
</dbReference>
<evidence type="ECO:0000259" key="4">
    <source>
        <dbReference type="PROSITE" id="PS50995"/>
    </source>
</evidence>
<proteinExistence type="predicted"/>
<dbReference type="InterPro" id="IPR036388">
    <property type="entry name" value="WH-like_DNA-bd_sf"/>
</dbReference>
<dbReference type="PROSITE" id="PS01117">
    <property type="entry name" value="HTH_MARR_1"/>
    <property type="match status" value="1"/>
</dbReference>
<dbReference type="STRING" id="1884381.SAMN05518846_11816"/>
<dbReference type="SMART" id="SM00347">
    <property type="entry name" value="HTH_MARR"/>
    <property type="match status" value="1"/>
</dbReference>
<accession>A0A1I4BQI0</accession>
<evidence type="ECO:0000256" key="1">
    <source>
        <dbReference type="ARBA" id="ARBA00023015"/>
    </source>
</evidence>
<dbReference type="GO" id="GO:0003700">
    <property type="term" value="F:DNA-binding transcription factor activity"/>
    <property type="evidence" value="ECO:0007669"/>
    <property type="project" value="InterPro"/>
</dbReference>
<evidence type="ECO:0000256" key="2">
    <source>
        <dbReference type="ARBA" id="ARBA00023125"/>
    </source>
</evidence>
<dbReference type="GO" id="GO:0003677">
    <property type="term" value="F:DNA binding"/>
    <property type="evidence" value="ECO:0007669"/>
    <property type="project" value="UniProtKB-KW"/>
</dbReference>
<keyword evidence="2 5" id="KW-0238">DNA-binding</keyword>
<dbReference type="SUPFAM" id="SSF46785">
    <property type="entry name" value="Winged helix' DNA-binding domain"/>
    <property type="match status" value="1"/>
</dbReference>
<dbReference type="InterPro" id="IPR036390">
    <property type="entry name" value="WH_DNA-bd_sf"/>
</dbReference>
<evidence type="ECO:0000313" key="5">
    <source>
        <dbReference type="EMBL" id="SFK70289.1"/>
    </source>
</evidence>
<keyword evidence="6" id="KW-1185">Reference proteome</keyword>